<dbReference type="PANTHER" id="PTHR10629">
    <property type="entry name" value="CYTOSINE-SPECIFIC METHYLTRANSFERASE"/>
    <property type="match status" value="1"/>
</dbReference>
<dbReference type="GO" id="GO:0032259">
    <property type="term" value="P:methylation"/>
    <property type="evidence" value="ECO:0007669"/>
    <property type="project" value="UniProtKB-KW"/>
</dbReference>
<reference evidence="6" key="1">
    <citation type="submission" date="2024-06" db="EMBL/GenBank/DDBJ databases">
        <title>Kribbella sp. strain HUAS MG21 genome sequences.</title>
        <authorList>
            <person name="Mo P."/>
        </authorList>
    </citation>
    <scope>NUCLEOTIDE SEQUENCE</scope>
    <source>
        <strain evidence="6">HUAS MG21</strain>
    </source>
</reference>
<name>A0AAU7TIN9_9ACTN</name>
<dbReference type="Gene3D" id="3.90.120.10">
    <property type="entry name" value="DNA Methylase, subunit A, domain 2"/>
    <property type="match status" value="1"/>
</dbReference>
<dbReference type="EMBL" id="CP158165">
    <property type="protein sequence ID" value="XBV26505.1"/>
    <property type="molecule type" value="Genomic_DNA"/>
</dbReference>
<evidence type="ECO:0000313" key="6">
    <source>
        <dbReference type="EMBL" id="XBV26505.1"/>
    </source>
</evidence>
<dbReference type="InterPro" id="IPR050390">
    <property type="entry name" value="C5-Methyltransferase"/>
</dbReference>
<dbReference type="AlphaFoldDB" id="A0AAU7TIN9"/>
<dbReference type="PANTHER" id="PTHR10629:SF52">
    <property type="entry name" value="DNA (CYTOSINE-5)-METHYLTRANSFERASE 1"/>
    <property type="match status" value="1"/>
</dbReference>
<sequence>MSFAMSWTDLFCGAGGSSTGAIQVPGVTVRMAANHWRLAVETHNTNHPNTDHECADLSQVDPRRYPRTDGAWFSPECTNHSQAKGRKRNIDATPDLFGETLPDEAAERSRATMWDVLRFTEHHRYPVVIVENVVDAAKWVLWPSWRAGFDALGYCLHIVYLNSMHAQAGGLPAPQSRDRMYVVAHLKKTRCPDLNRWTRPLAYCPGCDQLVRAMQAWKKPDKAWGRYRAQYVWRCPNVACRNQVVEPGWLPAASAIDWSLTGERIGDKARPLAAKTMARIAAALDRQARLGAPLVVPMEGRDGKQAMPVTAVLRTQTTRNENALLVPAGGTWNDTGTPVTEVMRTRTATESEALVTPMVIPLRANNTAKGVGQVFDTFAAAGNHHGLLMPYYGNATARTTDDPHGTFTTRDRYALVMRNNTARGDGAEMSTPVGEPLRTLTTAGHQSLLEYATPAVEDCLFRMLEPHEIAAGMAFTPGYVVLGNKRERVRQLGNAVTPPAARDLIAATAEALGYDTSDLDAGSAVAA</sequence>
<dbReference type="GO" id="GO:0003886">
    <property type="term" value="F:DNA (cytosine-5-)-methyltransferase activity"/>
    <property type="evidence" value="ECO:0007669"/>
    <property type="project" value="UniProtKB-EC"/>
</dbReference>
<evidence type="ECO:0000256" key="3">
    <source>
        <dbReference type="ARBA" id="ARBA00022679"/>
    </source>
</evidence>
<dbReference type="GO" id="GO:0044027">
    <property type="term" value="P:negative regulation of gene expression via chromosomal CpG island methylation"/>
    <property type="evidence" value="ECO:0007669"/>
    <property type="project" value="TreeGrafter"/>
</dbReference>
<gene>
    <name evidence="6" type="ORF">ABN611_08755</name>
</gene>
<dbReference type="EC" id="2.1.1.37" evidence="1"/>
<dbReference type="GO" id="GO:0003677">
    <property type="term" value="F:DNA binding"/>
    <property type="evidence" value="ECO:0007669"/>
    <property type="project" value="TreeGrafter"/>
</dbReference>
<evidence type="ECO:0000256" key="1">
    <source>
        <dbReference type="ARBA" id="ARBA00011975"/>
    </source>
</evidence>
<keyword evidence="2 6" id="KW-0489">Methyltransferase</keyword>
<dbReference type="Pfam" id="PF00145">
    <property type="entry name" value="DNA_methylase"/>
    <property type="match status" value="1"/>
</dbReference>
<keyword evidence="5" id="KW-0680">Restriction system</keyword>
<dbReference type="SUPFAM" id="SSF53335">
    <property type="entry name" value="S-adenosyl-L-methionine-dependent methyltransferases"/>
    <property type="match status" value="1"/>
</dbReference>
<protein>
    <recommendedName>
        <fullName evidence="1">DNA (cytosine-5-)-methyltransferase</fullName>
        <ecNumber evidence="1">2.1.1.37</ecNumber>
    </recommendedName>
</protein>
<proteinExistence type="predicted"/>
<keyword evidence="4" id="KW-0949">S-adenosyl-L-methionine</keyword>
<keyword evidence="3" id="KW-0808">Transferase</keyword>
<accession>A0AAU7TIN9</accession>
<evidence type="ECO:0000256" key="4">
    <source>
        <dbReference type="ARBA" id="ARBA00022691"/>
    </source>
</evidence>
<dbReference type="REBASE" id="838910">
    <property type="entry name" value="M.KspMG21ORF8755P"/>
</dbReference>
<evidence type="ECO:0000256" key="5">
    <source>
        <dbReference type="ARBA" id="ARBA00022747"/>
    </source>
</evidence>
<dbReference type="GO" id="GO:0009307">
    <property type="term" value="P:DNA restriction-modification system"/>
    <property type="evidence" value="ECO:0007669"/>
    <property type="project" value="UniProtKB-KW"/>
</dbReference>
<evidence type="ECO:0000256" key="2">
    <source>
        <dbReference type="ARBA" id="ARBA00022603"/>
    </source>
</evidence>
<dbReference type="Gene3D" id="3.40.50.150">
    <property type="entry name" value="Vaccinia Virus protein VP39"/>
    <property type="match status" value="1"/>
</dbReference>
<organism evidence="6">
    <name type="scientific">Kribbella sp. HUAS MG21</name>
    <dbReference type="NCBI Taxonomy" id="3160966"/>
    <lineage>
        <taxon>Bacteria</taxon>
        <taxon>Bacillati</taxon>
        <taxon>Actinomycetota</taxon>
        <taxon>Actinomycetes</taxon>
        <taxon>Propionibacteriales</taxon>
        <taxon>Kribbellaceae</taxon>
        <taxon>Kribbella</taxon>
    </lineage>
</organism>
<dbReference type="InterPro" id="IPR001525">
    <property type="entry name" value="C5_MeTfrase"/>
</dbReference>
<dbReference type="RefSeq" id="WP_350279304.1">
    <property type="nucleotide sequence ID" value="NZ_CP158165.1"/>
</dbReference>
<dbReference type="InterPro" id="IPR029063">
    <property type="entry name" value="SAM-dependent_MTases_sf"/>
</dbReference>